<reference evidence="2 3" key="1">
    <citation type="submission" date="2022-12" db="EMBL/GenBank/DDBJ databases">
        <title>Hymenobacter canadensis sp. nov. isolated from lake water of the Cambridge Bay, Canada.</title>
        <authorList>
            <person name="Kim W.H."/>
            <person name="Lee Y.M."/>
        </authorList>
    </citation>
    <scope>NUCLEOTIDE SEQUENCE [LARGE SCALE GENOMIC DNA]</scope>
    <source>
        <strain evidence="2 3">PAMC 29467</strain>
        <plasmid evidence="2 3">unnamed2</plasmid>
    </source>
</reference>
<gene>
    <name evidence="2" type="ORF">O3303_21435</name>
</gene>
<evidence type="ECO:0000313" key="3">
    <source>
        <dbReference type="Proteomes" id="UP001211005"/>
    </source>
</evidence>
<keyword evidence="3" id="KW-1185">Reference proteome</keyword>
<accession>A0ABY7LV34</accession>
<feature type="chain" id="PRO_5046094173" evidence="1">
    <location>
        <begin position="30"/>
        <end position="186"/>
    </location>
</feature>
<evidence type="ECO:0000256" key="1">
    <source>
        <dbReference type="SAM" id="SignalP"/>
    </source>
</evidence>
<organism evidence="2 3">
    <name type="scientific">Hymenobacter canadensis</name>
    <dbReference type="NCBI Taxonomy" id="2999067"/>
    <lineage>
        <taxon>Bacteria</taxon>
        <taxon>Pseudomonadati</taxon>
        <taxon>Bacteroidota</taxon>
        <taxon>Cytophagia</taxon>
        <taxon>Cytophagales</taxon>
        <taxon>Hymenobacteraceae</taxon>
        <taxon>Hymenobacter</taxon>
    </lineage>
</organism>
<name>A0ABY7LV34_9BACT</name>
<evidence type="ECO:0000313" key="2">
    <source>
        <dbReference type="EMBL" id="WBA44241.1"/>
    </source>
</evidence>
<feature type="signal peptide" evidence="1">
    <location>
        <begin position="1"/>
        <end position="29"/>
    </location>
</feature>
<protein>
    <submittedName>
        <fullName evidence="2">Uncharacterized protein</fullName>
    </submittedName>
</protein>
<keyword evidence="2" id="KW-0614">Plasmid</keyword>
<keyword evidence="1" id="KW-0732">Signal</keyword>
<dbReference type="EMBL" id="CP114769">
    <property type="protein sequence ID" value="WBA44241.1"/>
    <property type="molecule type" value="Genomic_DNA"/>
</dbReference>
<dbReference type="Proteomes" id="UP001211005">
    <property type="component" value="Plasmid unnamed2"/>
</dbReference>
<sequence>MSNRLIVRYFNRVLFGCVIVLLALQQAGAQRSPTLTLQIIPTTYSSQSSPIAAINFDYTNHFHVLLTNTSTAPINLFEEWNSFGYYGLSFEITYPDGRIVRVGKAIRGWDKNFPSTITIEPGGYYVFNVTFKPDQWENSPLLKRPTTRGIPCRMRAIYSIEADQYSRGEHAWTGKITTAERPYIIW</sequence>
<dbReference type="RefSeq" id="WP_269562266.1">
    <property type="nucleotide sequence ID" value="NZ_CP114769.1"/>
</dbReference>
<geneLocation type="plasmid" evidence="2 3">
    <name>unnamed2</name>
</geneLocation>
<proteinExistence type="predicted"/>